<keyword evidence="3" id="KW-1185">Reference proteome</keyword>
<protein>
    <recommendedName>
        <fullName evidence="1">Photolyase/cryptochrome alpha/beta domain-containing protein</fullName>
    </recommendedName>
</protein>
<dbReference type="Pfam" id="PF00875">
    <property type="entry name" value="DNA_photolyase"/>
    <property type="match status" value="1"/>
</dbReference>
<dbReference type="InterPro" id="IPR006050">
    <property type="entry name" value="DNA_photolyase_N"/>
</dbReference>
<reference evidence="2 3" key="1">
    <citation type="submission" date="2024-02" db="EMBL/GenBank/DDBJ databases">
        <authorList>
            <person name="Chen Y."/>
            <person name="Shah S."/>
            <person name="Dougan E. K."/>
            <person name="Thang M."/>
            <person name="Chan C."/>
        </authorList>
    </citation>
    <scope>NUCLEOTIDE SEQUENCE [LARGE SCALE GENOMIC DNA]</scope>
</reference>
<feature type="domain" description="Photolyase/cryptochrome alpha/beta" evidence="1">
    <location>
        <begin position="107"/>
        <end position="235"/>
    </location>
</feature>
<evidence type="ECO:0000313" key="2">
    <source>
        <dbReference type="EMBL" id="CAK8990541.1"/>
    </source>
</evidence>
<dbReference type="InterPro" id="IPR029058">
    <property type="entry name" value="AB_hydrolase_fold"/>
</dbReference>
<evidence type="ECO:0000259" key="1">
    <source>
        <dbReference type="PROSITE" id="PS51645"/>
    </source>
</evidence>
<dbReference type="PANTHER" id="PTHR47832:SF1">
    <property type="entry name" value="DNA PHOTOLYASE"/>
    <property type="match status" value="1"/>
</dbReference>
<dbReference type="EMBL" id="CAXAMM010001114">
    <property type="protein sequence ID" value="CAK8990541.1"/>
    <property type="molecule type" value="Genomic_DNA"/>
</dbReference>
<dbReference type="PROSITE" id="PS51645">
    <property type="entry name" value="PHR_CRY_ALPHA_BETA"/>
    <property type="match status" value="1"/>
</dbReference>
<dbReference type="SUPFAM" id="SSF53474">
    <property type="entry name" value="alpha/beta-Hydrolases"/>
    <property type="match status" value="1"/>
</dbReference>
<dbReference type="SUPFAM" id="SSF52425">
    <property type="entry name" value="Cryptochrome/photolyase, N-terminal domain"/>
    <property type="match status" value="1"/>
</dbReference>
<dbReference type="InterPro" id="IPR036155">
    <property type="entry name" value="Crypto/Photolyase_N_sf"/>
</dbReference>
<dbReference type="InterPro" id="IPR014729">
    <property type="entry name" value="Rossmann-like_a/b/a_fold"/>
</dbReference>
<accession>A0ABP0HJZ3</accession>
<evidence type="ECO:0000313" key="3">
    <source>
        <dbReference type="Proteomes" id="UP001642464"/>
    </source>
</evidence>
<gene>
    <name evidence="2" type="ORF">SCF082_LOCUS2276</name>
</gene>
<sequence length="773" mass="85412">MLNELSHPVVLTASVASAAAHSPKIPGRPALAYSQDAAQRKKRQGSVGGLVACAFGSYFIQRAFNIVARTSKKLPRHRGKFLKSTEGKIEGQQVVLPEPVLSKPSSRAVVWFRSGDLRSRDHDGLNVAATAQDGFLCCYIFESQELARLSSRRIALLQTAVDDLKRQLERHGMSLHLLFSEDAAKSIHHFCREMNVTDIYVHEDPMDLRVKTLQRLGSMCRSGGARLHTWRAPLRVAVGSLCQCETHDDYISVVQTLETTAPTASLSHLRTLASSEMPQIPSAWKRELPTLDELQELLLGSSSRDQWLFRQKQTYVRGLGADTATEEEAFRLLELYVKEGAEAVAQDLWGFPGDVLPHSKEEWAFRRIALGPDGYKGLRPGEVFSRAFAEELLWLGTISMRRVAQELKRSQSEDCQAALEALEAHEWHRLLALQDLQKVEPDDGEPGVSRLGYFRWRGYLCRYIAPVEEDENDLRPPVLAVHGFAASCMQFTGLATALQVGRENPVPVYALDLIGFGHAEKPPLSITQYVWEQCVKDFLLGVVGRPAVLMGNSIGGYMAQSAAAFLGPGLCRGIVLLNSAGPLLSMEDYQKLLQSSGGTVLERMRKGYGEEAQLPQYAPPPQWLVDFGAWLLLSGLQPNIEGILKRLYPSNPTPVADLALEIFRDSKDPFASNVIGCFSRLGPNRPTNELLQEYAKSDSRDGRAHLLICQGMADLLGEGPENQPKRLQGFISAVPELQASGVPIEGCGHCPHDEAPSKVADAVLKWLDEEVLQ</sequence>
<name>A0ABP0HJZ3_9DINO</name>
<proteinExistence type="predicted"/>
<comment type="caution">
    <text evidence="2">The sequence shown here is derived from an EMBL/GenBank/DDBJ whole genome shotgun (WGS) entry which is preliminary data.</text>
</comment>
<dbReference type="InterPro" id="IPR000073">
    <property type="entry name" value="AB_hydrolase_1"/>
</dbReference>
<dbReference type="Gene3D" id="3.40.50.1820">
    <property type="entry name" value="alpha/beta hydrolase"/>
    <property type="match status" value="1"/>
</dbReference>
<dbReference type="PANTHER" id="PTHR47832">
    <property type="entry name" value="DNA PHOTOLYASE"/>
    <property type="match status" value="1"/>
</dbReference>
<dbReference type="Gene3D" id="3.40.50.620">
    <property type="entry name" value="HUPs"/>
    <property type="match status" value="1"/>
</dbReference>
<dbReference type="Pfam" id="PF12697">
    <property type="entry name" value="Abhydrolase_6"/>
    <property type="match status" value="1"/>
</dbReference>
<organism evidence="2 3">
    <name type="scientific">Durusdinium trenchii</name>
    <dbReference type="NCBI Taxonomy" id="1381693"/>
    <lineage>
        <taxon>Eukaryota</taxon>
        <taxon>Sar</taxon>
        <taxon>Alveolata</taxon>
        <taxon>Dinophyceae</taxon>
        <taxon>Suessiales</taxon>
        <taxon>Symbiodiniaceae</taxon>
        <taxon>Durusdinium</taxon>
    </lineage>
</organism>
<dbReference type="Proteomes" id="UP001642464">
    <property type="component" value="Unassembled WGS sequence"/>
</dbReference>